<feature type="non-terminal residue" evidence="1">
    <location>
        <position position="1"/>
    </location>
</feature>
<dbReference type="EMBL" id="LFIW01002741">
    <property type="protein sequence ID" value="KZL63696.1"/>
    <property type="molecule type" value="Genomic_DNA"/>
</dbReference>
<comment type="caution">
    <text evidence="1">The sequence shown here is derived from an EMBL/GenBank/DDBJ whole genome shotgun (WGS) entry which is preliminary data.</text>
</comment>
<dbReference type="AlphaFoldDB" id="A0A166LM44"/>
<organism evidence="1 2">
    <name type="scientific">Colletotrichum incanum</name>
    <name type="common">Soybean anthracnose fungus</name>
    <dbReference type="NCBI Taxonomy" id="1573173"/>
    <lineage>
        <taxon>Eukaryota</taxon>
        <taxon>Fungi</taxon>
        <taxon>Dikarya</taxon>
        <taxon>Ascomycota</taxon>
        <taxon>Pezizomycotina</taxon>
        <taxon>Sordariomycetes</taxon>
        <taxon>Hypocreomycetidae</taxon>
        <taxon>Glomerellales</taxon>
        <taxon>Glomerellaceae</taxon>
        <taxon>Colletotrichum</taxon>
        <taxon>Colletotrichum spaethianum species complex</taxon>
    </lineage>
</organism>
<dbReference type="Proteomes" id="UP000076584">
    <property type="component" value="Unassembled WGS sequence"/>
</dbReference>
<evidence type="ECO:0000313" key="2">
    <source>
        <dbReference type="Proteomes" id="UP000076584"/>
    </source>
</evidence>
<gene>
    <name evidence="1" type="ORF">CI238_12677</name>
</gene>
<keyword evidence="2" id="KW-1185">Reference proteome</keyword>
<protein>
    <submittedName>
        <fullName evidence="1">Ott 1508-like deaminase</fullName>
    </submittedName>
</protein>
<proteinExistence type="predicted"/>
<reference evidence="1 2" key="1">
    <citation type="submission" date="2015-06" db="EMBL/GenBank/DDBJ databases">
        <title>Survival trade-offs in plant roots during colonization by closely related pathogenic and mutualistic fungi.</title>
        <authorList>
            <person name="Hacquard S."/>
            <person name="Kracher B."/>
            <person name="Hiruma K."/>
            <person name="Weinman A."/>
            <person name="Muench P."/>
            <person name="Garrido Oter R."/>
            <person name="Ver Loren van Themaat E."/>
            <person name="Dallerey J.-F."/>
            <person name="Damm U."/>
            <person name="Henrissat B."/>
            <person name="Lespinet O."/>
            <person name="Thon M."/>
            <person name="Kemen E."/>
            <person name="McHardy A.C."/>
            <person name="Schulze-Lefert P."/>
            <person name="O'Connell R.J."/>
        </authorList>
    </citation>
    <scope>NUCLEOTIDE SEQUENCE [LARGE SCALE GENOMIC DNA]</scope>
    <source>
        <strain evidence="1 2">MAFF 238704</strain>
    </source>
</reference>
<dbReference type="Pfam" id="PF14441">
    <property type="entry name" value="OTT_1508_deam"/>
    <property type="match status" value="1"/>
</dbReference>
<evidence type="ECO:0000313" key="1">
    <source>
        <dbReference type="EMBL" id="KZL63696.1"/>
    </source>
</evidence>
<name>A0A166LM44_COLIC</name>
<accession>A0A166LM44</accession>
<dbReference type="STRING" id="1573173.A0A166LM44"/>
<sequence length="401" mass="45358">LQDRLRSRILTIGDHSRFSAQTKALLERLEDLVGTLKLVEHPMETDALRDALKMIVIKCAQVARLGSTNSVEEHLKSLGVQTRLAESPEIRQVDKLARYFFACRDLARIARKPSYQRLFEHIEIMALQSPQGLARPGSAQHCFVHAEIQQIFYSEQQPHTPAPRAIGCSKSACYLCDLFIRTHGDYVVSHTHGRIYEKWTLPDVEWMTAAQTDRYQCVVQNMVREMREAIQSLKGGGRIISSYPLESRACLPLSSGANSSLAERGKEVGEEVHQTRHIDALDPLLPRRYSWPVVLPPFIKITEVDLPWHRYTRVGQGPLHVQIDTLSLHIEFASTATGLLSICPRQRGSLDESKILKVLDIPVDSDFPVRGSRASQKVAFGISLNAIRIIQFEFIWETPSH</sequence>
<dbReference type="InterPro" id="IPR027796">
    <property type="entry name" value="OTT_1508_deam-like"/>
</dbReference>